<feature type="non-terminal residue" evidence="2">
    <location>
        <position position="105"/>
    </location>
</feature>
<proteinExistence type="predicted"/>
<keyword evidence="1" id="KW-1133">Transmembrane helix</keyword>
<dbReference type="PANTHER" id="PTHR42861">
    <property type="entry name" value="CALCIUM-TRANSPORTING ATPASE"/>
    <property type="match status" value="1"/>
</dbReference>
<dbReference type="Proteomes" id="UP000248817">
    <property type="component" value="Unassembled WGS sequence"/>
</dbReference>
<accession>A0A2V5IBX5</accession>
<organism evidence="2 3">
    <name type="scientific">Aspergillus indologenus CBS 114.80</name>
    <dbReference type="NCBI Taxonomy" id="1450541"/>
    <lineage>
        <taxon>Eukaryota</taxon>
        <taxon>Fungi</taxon>
        <taxon>Dikarya</taxon>
        <taxon>Ascomycota</taxon>
        <taxon>Pezizomycotina</taxon>
        <taxon>Eurotiomycetes</taxon>
        <taxon>Eurotiomycetidae</taxon>
        <taxon>Eurotiales</taxon>
        <taxon>Aspergillaceae</taxon>
        <taxon>Aspergillus</taxon>
        <taxon>Aspergillus subgen. Circumdati</taxon>
    </lineage>
</organism>
<gene>
    <name evidence="2" type="ORF">BP00DRAFT_307095</name>
</gene>
<name>A0A2V5IBX5_9EURO</name>
<protein>
    <submittedName>
        <fullName evidence="2">Uncharacterized protein</fullName>
    </submittedName>
</protein>
<feature type="transmembrane region" description="Helical" evidence="1">
    <location>
        <begin position="41"/>
        <end position="63"/>
    </location>
</feature>
<keyword evidence="1" id="KW-0812">Transmembrane</keyword>
<evidence type="ECO:0000256" key="1">
    <source>
        <dbReference type="SAM" id="Phobius"/>
    </source>
</evidence>
<feature type="non-terminal residue" evidence="2">
    <location>
        <position position="1"/>
    </location>
</feature>
<dbReference type="Gene3D" id="1.20.1110.10">
    <property type="entry name" value="Calcium-transporting ATPase, transmembrane domain"/>
    <property type="match status" value="1"/>
</dbReference>
<dbReference type="EMBL" id="KZ825483">
    <property type="protein sequence ID" value="PYI33571.1"/>
    <property type="molecule type" value="Genomic_DNA"/>
</dbReference>
<keyword evidence="3" id="KW-1185">Reference proteome</keyword>
<sequence length="105" mass="11915">VENSTEAVQAAADIFFFTPSPSTIVDAIKLARQIFQRMNAYIHYCIALYLHLEISLVKSMIIIEETMRADLNIFIAMFADLATIAVADNNAHFEQRPAEWQLPKI</sequence>
<keyword evidence="1" id="KW-0472">Membrane</keyword>
<reference evidence="2 3" key="1">
    <citation type="submission" date="2018-02" db="EMBL/GenBank/DDBJ databases">
        <title>The genomes of Aspergillus section Nigri reveals drivers in fungal speciation.</title>
        <authorList>
            <consortium name="DOE Joint Genome Institute"/>
            <person name="Vesth T.C."/>
            <person name="Nybo J."/>
            <person name="Theobald S."/>
            <person name="Brandl J."/>
            <person name="Frisvad J.C."/>
            <person name="Nielsen K.F."/>
            <person name="Lyhne E.K."/>
            <person name="Kogle M.E."/>
            <person name="Kuo A."/>
            <person name="Riley R."/>
            <person name="Clum A."/>
            <person name="Nolan M."/>
            <person name="Lipzen A."/>
            <person name="Salamov A."/>
            <person name="Henrissat B."/>
            <person name="Wiebenga A."/>
            <person name="De vries R.P."/>
            <person name="Grigoriev I.V."/>
            <person name="Mortensen U.H."/>
            <person name="Andersen M.R."/>
            <person name="Baker S.E."/>
        </authorList>
    </citation>
    <scope>NUCLEOTIDE SEQUENCE [LARGE SCALE GENOMIC DNA]</scope>
    <source>
        <strain evidence="2 3">CBS 114.80</strain>
    </source>
</reference>
<dbReference type="Gene3D" id="3.40.50.1000">
    <property type="entry name" value="HAD superfamily/HAD-like"/>
    <property type="match status" value="1"/>
</dbReference>
<evidence type="ECO:0000313" key="3">
    <source>
        <dbReference type="Proteomes" id="UP000248817"/>
    </source>
</evidence>
<evidence type="ECO:0000313" key="2">
    <source>
        <dbReference type="EMBL" id="PYI33571.1"/>
    </source>
</evidence>
<dbReference type="AlphaFoldDB" id="A0A2V5IBX5"/>
<dbReference type="InterPro" id="IPR023214">
    <property type="entry name" value="HAD_sf"/>
</dbReference>